<sequence length="131" mass="15779">MEKNENINKFIGEKFNGSFMNNTKWDKLLKALTETVGEIVIQYKLIYKEEICLTTFIMPDIKPFFLEPILYKEIEWVEFPAEYNMPVNTRESRKKINIKIQDVSLIKKIINETGQYITEERDERLRLYAYR</sequence>
<organism evidence="1 2">
    <name type="scientific">Flavobacterium rhizosphaerae</name>
    <dbReference type="NCBI Taxonomy" id="3163298"/>
    <lineage>
        <taxon>Bacteria</taxon>
        <taxon>Pseudomonadati</taxon>
        <taxon>Bacteroidota</taxon>
        <taxon>Flavobacteriia</taxon>
        <taxon>Flavobacteriales</taxon>
        <taxon>Flavobacteriaceae</taxon>
        <taxon>Flavobacterium</taxon>
    </lineage>
</organism>
<accession>A0ABW8YXA7</accession>
<reference evidence="1 2" key="1">
    <citation type="submission" date="2024-06" db="EMBL/GenBank/DDBJ databases">
        <authorList>
            <person name="Kaempfer P."/>
            <person name="Viver T."/>
        </authorList>
    </citation>
    <scope>NUCLEOTIDE SEQUENCE [LARGE SCALE GENOMIC DNA]</scope>
    <source>
        <strain evidence="1 2">ST-119</strain>
    </source>
</reference>
<dbReference type="Proteomes" id="UP001629156">
    <property type="component" value="Unassembled WGS sequence"/>
</dbReference>
<protein>
    <submittedName>
        <fullName evidence="1">DUF6678 family protein</fullName>
    </submittedName>
</protein>
<dbReference type="Pfam" id="PF20383">
    <property type="entry name" value="DUF6678"/>
    <property type="match status" value="1"/>
</dbReference>
<evidence type="ECO:0000313" key="2">
    <source>
        <dbReference type="Proteomes" id="UP001629156"/>
    </source>
</evidence>
<dbReference type="InterPro" id="IPR046500">
    <property type="entry name" value="DUF6678"/>
</dbReference>
<comment type="caution">
    <text evidence="1">The sequence shown here is derived from an EMBL/GenBank/DDBJ whole genome shotgun (WGS) entry which is preliminary data.</text>
</comment>
<proteinExistence type="predicted"/>
<gene>
    <name evidence="1" type="ORF">ABS766_04675</name>
</gene>
<dbReference type="RefSeq" id="WP_408083961.1">
    <property type="nucleotide sequence ID" value="NZ_JBELPZ010000003.1"/>
</dbReference>
<dbReference type="EMBL" id="JBELPZ010000003">
    <property type="protein sequence ID" value="MFL9843708.1"/>
    <property type="molecule type" value="Genomic_DNA"/>
</dbReference>
<keyword evidence="2" id="KW-1185">Reference proteome</keyword>
<name>A0ABW8YXA7_9FLAO</name>
<evidence type="ECO:0000313" key="1">
    <source>
        <dbReference type="EMBL" id="MFL9843708.1"/>
    </source>
</evidence>